<organism evidence="2 3">
    <name type="scientific">Actinomycetospora corticicola</name>
    <dbReference type="NCBI Taxonomy" id="663602"/>
    <lineage>
        <taxon>Bacteria</taxon>
        <taxon>Bacillati</taxon>
        <taxon>Actinomycetota</taxon>
        <taxon>Actinomycetes</taxon>
        <taxon>Pseudonocardiales</taxon>
        <taxon>Pseudonocardiaceae</taxon>
        <taxon>Actinomycetospora</taxon>
    </lineage>
</organism>
<protein>
    <submittedName>
        <fullName evidence="2">Uncharacterized protein</fullName>
    </submittedName>
</protein>
<dbReference type="EMBL" id="JACCBN010000001">
    <property type="protein sequence ID" value="NYD34537.1"/>
    <property type="molecule type" value="Genomic_DNA"/>
</dbReference>
<feature type="compositionally biased region" description="Basic and acidic residues" evidence="1">
    <location>
        <begin position="276"/>
        <end position="289"/>
    </location>
</feature>
<feature type="compositionally biased region" description="Polar residues" evidence="1">
    <location>
        <begin position="8"/>
        <end position="35"/>
    </location>
</feature>
<feature type="region of interest" description="Disordered" evidence="1">
    <location>
        <begin position="1"/>
        <end position="303"/>
    </location>
</feature>
<dbReference type="RefSeq" id="WP_218890073.1">
    <property type="nucleotide sequence ID" value="NZ_JACCBN010000001.1"/>
</dbReference>
<name>A0A7Y9J3Z9_9PSEU</name>
<accession>A0A7Y9J3Z9</accession>
<evidence type="ECO:0000313" key="3">
    <source>
        <dbReference type="Proteomes" id="UP000535890"/>
    </source>
</evidence>
<sequence>MVRAVVGVTSSLYAPNPATAPNQHDAQPTRDQQAYSVPASPQAVRASQGPEFRQAPGTRAPVVRAASPRPPAGERLATGVAGGLGVKGASEETPQGKRNEQDKQVLDGLEVDRRRAEEPKAPIQSPKNKKGRDEGPGRGRPRGPAHGRGAQRGAGPSDEPSGKGKEGRGARRPGAKESQNKGRDAGRRENEGRPGQQQPKQSGTQRNYAQGSNGQQPKQSGTQRNYAQGSNGQQPKQDGTQRNYAQGSNGQQPKQDGTQRNYAQGPNGQQPKQNGTRKDGASADNHAEAPKQPPKPPPKPPGK</sequence>
<feature type="compositionally biased region" description="Low complexity" evidence="1">
    <location>
        <begin position="264"/>
        <end position="274"/>
    </location>
</feature>
<comment type="caution">
    <text evidence="2">The sequence shown here is derived from an EMBL/GenBank/DDBJ whole genome shotgun (WGS) entry which is preliminary data.</text>
</comment>
<feature type="compositionally biased region" description="Basic and acidic residues" evidence="1">
    <location>
        <begin position="94"/>
        <end position="120"/>
    </location>
</feature>
<feature type="compositionally biased region" description="Low complexity" evidence="1">
    <location>
        <begin position="146"/>
        <end position="156"/>
    </location>
</feature>
<feature type="compositionally biased region" description="Polar residues" evidence="1">
    <location>
        <begin position="195"/>
        <end position="262"/>
    </location>
</feature>
<dbReference type="AlphaFoldDB" id="A0A7Y9J3Z9"/>
<dbReference type="Proteomes" id="UP000535890">
    <property type="component" value="Unassembled WGS sequence"/>
</dbReference>
<evidence type="ECO:0000256" key="1">
    <source>
        <dbReference type="SAM" id="MobiDB-lite"/>
    </source>
</evidence>
<reference evidence="2 3" key="1">
    <citation type="submission" date="2020-07" db="EMBL/GenBank/DDBJ databases">
        <title>Sequencing the genomes of 1000 actinobacteria strains.</title>
        <authorList>
            <person name="Klenk H.-P."/>
        </authorList>
    </citation>
    <scope>NUCLEOTIDE SEQUENCE [LARGE SCALE GENOMIC DNA]</scope>
    <source>
        <strain evidence="2 3">DSM 45772</strain>
    </source>
</reference>
<feature type="compositionally biased region" description="Pro residues" evidence="1">
    <location>
        <begin position="291"/>
        <end position="303"/>
    </location>
</feature>
<keyword evidence="3" id="KW-1185">Reference proteome</keyword>
<evidence type="ECO:0000313" key="2">
    <source>
        <dbReference type="EMBL" id="NYD34537.1"/>
    </source>
</evidence>
<gene>
    <name evidence="2" type="ORF">BJ983_000639</name>
</gene>
<feature type="compositionally biased region" description="Basic and acidic residues" evidence="1">
    <location>
        <begin position="160"/>
        <end position="192"/>
    </location>
</feature>
<proteinExistence type="predicted"/>